<dbReference type="Gene3D" id="3.10.105.10">
    <property type="entry name" value="Dipeptide-binding Protein, Domain 3"/>
    <property type="match status" value="1"/>
</dbReference>
<dbReference type="Proteomes" id="UP000037086">
    <property type="component" value="Unassembled WGS sequence"/>
</dbReference>
<keyword evidence="2" id="KW-1185">Reference proteome</keyword>
<evidence type="ECO:0000313" key="1">
    <source>
        <dbReference type="EMBL" id="KND62596.1"/>
    </source>
</evidence>
<gene>
    <name evidence="1" type="ORF">AlmWB_02140</name>
</gene>
<proteinExistence type="predicted"/>
<dbReference type="PATRIC" id="fig|198422.3.peg.195"/>
<feature type="non-terminal residue" evidence="1">
    <location>
        <position position="1"/>
    </location>
</feature>
<organism evidence="1 2">
    <name type="scientific">Candidatus Phytoplasma phoenicium</name>
    <dbReference type="NCBI Taxonomy" id="198422"/>
    <lineage>
        <taxon>Bacteria</taxon>
        <taxon>Bacillati</taxon>
        <taxon>Mycoplasmatota</taxon>
        <taxon>Mollicutes</taxon>
        <taxon>Acholeplasmatales</taxon>
        <taxon>Acholeplasmataceae</taxon>
        <taxon>Candidatus Phytoplasma</taxon>
        <taxon>16SrIX (Pigeon pea witches'-broom group)</taxon>
    </lineage>
</organism>
<dbReference type="EMBL" id="JPSQ01000041">
    <property type="protein sequence ID" value="KND62596.1"/>
    <property type="molecule type" value="Genomic_DNA"/>
</dbReference>
<protein>
    <submittedName>
        <fullName evidence="1">Uncharacterized protein</fullName>
    </submittedName>
</protein>
<dbReference type="AlphaFoldDB" id="A0A0L0MK19"/>
<reference evidence="1 2" key="1">
    <citation type="journal article" date="2015" name="BMC Microbiol.">
        <title>'Candidatus Phytoplasma phoenicium' associated with almond witches'-broom disease: from draft genome to genetic diversity among strain populations.</title>
        <authorList>
            <person name="Quaglino F."/>
            <person name="Kube M."/>
            <person name="Jawhari M."/>
            <person name="Abou-Jawdah Y."/>
            <person name="Siewert C."/>
            <person name="Choueiri E."/>
            <person name="Sobh H."/>
            <person name="Casati P."/>
            <person name="Tedeschi R."/>
            <person name="Molino Lova M."/>
            <person name="Alma A."/>
            <person name="Bianco P.A."/>
        </authorList>
    </citation>
    <scope>NUCLEOTIDE SEQUENCE [LARGE SCALE GENOMIC DNA]</scope>
    <source>
        <strain evidence="1 2">SA213</strain>
    </source>
</reference>
<evidence type="ECO:0000313" key="2">
    <source>
        <dbReference type="Proteomes" id="UP000037086"/>
    </source>
</evidence>
<comment type="caution">
    <text evidence="1">The sequence shown here is derived from an EMBL/GenBank/DDBJ whole genome shotgun (WGS) entry which is preliminary data.</text>
</comment>
<accession>A0A0L0MK19</accession>
<name>A0A0L0MK19_9MOLU</name>
<sequence length="351" mass="42231">QQKKYQNKQDEYNRNIPAELKKYIPSKGKLIFLEFFETDKANNVLTKQKSFRESIYYGMDRSKIAQKLSTHSKKKKIIPNSVIFTKEFFDNSKEYLKEPFFPQSQDSMHMYENLEIQNYGFNFDKALKLLKESYENLSESEKLQSYKFKIQNDLLENENDELKFQINQQIKYNINNLFQKFLEKEKLEIQLEVTIVDKDFNIRISEIPEKDNESFQLCDYFILIKDIFCDRFEPTEKTIQFNFSAIKKYLEQKQIKGQKINQLFFKGMQRTTDFEYEAQFPGLNNEGYFIGDINQFKDFHEKLILELLTINNYNLSSDLQIIRQKTYEEIFEKLLLFAHKQCFIIPLVVID</sequence>